<name>A0ABV3ZE90_9BACT</name>
<proteinExistence type="predicted"/>
<sequence>MKFSCCTDERRTAVINHPLLNGIDFLEVVDNPSDPDDVRQTVLMVHFLKDLAPGELSVPNIIIQGGERIQHISVKNVSVGLITSPLSPPASPPESNNNILVVQVDQAGDFSTYTLKVVQDIGHLDPPAGFDPILSSVDFSFKVLCPSDFDCNSSCNCSPEVQQAPDINYLAKDYEGFRQLMLDRMALLFPQWRENNAADPGVMLVELLAWVGDYLSYRQDAIATEAYLGTARKRISVRRHARLVDYYMHDGCNARTWAHIEVAEGIAGLPLLKEANGIITKVLTKSFKLPNVLKPDNKEFNNVVNDGSVEIFELMHDTVLDARHNTMYFYTWAQKNCCLPKGATSATLDTHLPALQVGQILIFQEVLGPGTGKAGDADPKHRHAVRLTEVALSSDPIGFVNSSPPQYAPRLVTEITWSDADALPFPLCITSDDDDGNDVVVSVVLGNNVLVDHGLTLPNEPLPAVPDATNSEVELNIVEPGCNACEKTTITPVAPRYHPALKKGPLTQAASYNMDAPPASATAALRWEMKDVLPAIKLEEQANNSRWLPLRDLISSNANDKNFVAEVEGNGISYLRFGNDVQGKRPSSDVPLDAVYRVGNGLNGNIGAQALKHLVSSDGAISNDSILSIINPLPATGGLEAETIELVRKRAPIAFRTQKRAVTMQDYEDVSRICSPDIQRSAATLRWTGSWRTVFLTVDRLGGAVIKDDFETQLRNCIEKYRMAGQDLEVENPVFVSLQIDITVCVLRDYFRSQVKSALLNVLSNRQLPDGSLGVFHPDNFSFGQPVYLSPIYTALQKVPGVGAVTITKFQRQGKDTNEFLLSGTLLIGRTEIARLDNDPNFPEHGVFNLTLEGGK</sequence>
<reference evidence="1 2" key="1">
    <citation type="submission" date="2023-07" db="EMBL/GenBank/DDBJ databases">
        <authorList>
            <person name="Lian W.-H."/>
        </authorList>
    </citation>
    <scope>NUCLEOTIDE SEQUENCE [LARGE SCALE GENOMIC DNA]</scope>
    <source>
        <strain evidence="1 2">SYSU DXS3180</strain>
    </source>
</reference>
<dbReference type="Proteomes" id="UP001560573">
    <property type="component" value="Unassembled WGS sequence"/>
</dbReference>
<comment type="caution">
    <text evidence="1">The sequence shown here is derived from an EMBL/GenBank/DDBJ whole genome shotgun (WGS) entry which is preliminary data.</text>
</comment>
<evidence type="ECO:0000313" key="2">
    <source>
        <dbReference type="Proteomes" id="UP001560573"/>
    </source>
</evidence>
<dbReference type="EMBL" id="JAULBC010000003">
    <property type="protein sequence ID" value="MEX6688163.1"/>
    <property type="molecule type" value="Genomic_DNA"/>
</dbReference>
<organism evidence="1 2">
    <name type="scientific">Danxiaibacter flavus</name>
    <dbReference type="NCBI Taxonomy" id="3049108"/>
    <lineage>
        <taxon>Bacteria</taxon>
        <taxon>Pseudomonadati</taxon>
        <taxon>Bacteroidota</taxon>
        <taxon>Chitinophagia</taxon>
        <taxon>Chitinophagales</taxon>
        <taxon>Chitinophagaceae</taxon>
        <taxon>Danxiaibacter</taxon>
    </lineage>
</organism>
<evidence type="ECO:0000313" key="1">
    <source>
        <dbReference type="EMBL" id="MEX6688163.1"/>
    </source>
</evidence>
<dbReference type="RefSeq" id="WP_369329571.1">
    <property type="nucleotide sequence ID" value="NZ_JAULBC010000003.1"/>
</dbReference>
<protein>
    <submittedName>
        <fullName evidence="1">Baseplate J/gp47 family protein</fullName>
    </submittedName>
</protein>
<gene>
    <name evidence="1" type="ORF">QTN47_11690</name>
</gene>
<keyword evidence="2" id="KW-1185">Reference proteome</keyword>
<accession>A0ABV3ZE90</accession>